<dbReference type="EMBL" id="QXIR01000015">
    <property type="protein sequence ID" value="RIW33143.1"/>
    <property type="molecule type" value="Genomic_DNA"/>
</dbReference>
<keyword evidence="2" id="KW-1185">Reference proteome</keyword>
<organism evidence="1 2">
    <name type="scientific">Bacillus salacetis</name>
    <dbReference type="NCBI Taxonomy" id="2315464"/>
    <lineage>
        <taxon>Bacteria</taxon>
        <taxon>Bacillati</taxon>
        <taxon>Bacillota</taxon>
        <taxon>Bacilli</taxon>
        <taxon>Bacillales</taxon>
        <taxon>Bacillaceae</taxon>
        <taxon>Bacillus</taxon>
    </lineage>
</organism>
<dbReference type="AlphaFoldDB" id="A0A3A1QZW8"/>
<evidence type="ECO:0000313" key="1">
    <source>
        <dbReference type="EMBL" id="RIW33143.1"/>
    </source>
</evidence>
<evidence type="ECO:0000313" key="2">
    <source>
        <dbReference type="Proteomes" id="UP000265801"/>
    </source>
</evidence>
<reference evidence="1 2" key="1">
    <citation type="submission" date="2018-09" db="EMBL/GenBank/DDBJ databases">
        <title>Bacillus saliacetes sp. nov., isolated from Thai shrimp paste (Ka-pi).</title>
        <authorList>
            <person name="Daroonpunt R."/>
            <person name="Tanasupawat S."/>
            <person name="Yiamsombut S."/>
        </authorList>
    </citation>
    <scope>NUCLEOTIDE SEQUENCE [LARGE SCALE GENOMIC DNA]</scope>
    <source>
        <strain evidence="1 2">SKP7-4</strain>
    </source>
</reference>
<name>A0A3A1QZW8_9BACI</name>
<protein>
    <submittedName>
        <fullName evidence="1">Uncharacterized protein</fullName>
    </submittedName>
</protein>
<sequence length="298" mass="34287">MTYIIDDVPCIEYGGRRNISMLVKDNEIESVNLNYKRYTVPRMNISPFVMSPVHVMADLELPNFFEFKQFKSYFATEFIMRGCTTLITSFSIEYLSQFHSSLNSKRKELLNCPIDYCLVLKCKAGLVSPELLRLMKRNRIPAVFVEFSEIGELEKKAWGWIKQALYGYPLVFCPYIPLELDKREKTKLLKGWHEILQTEGIPHVHHPITPKNPLPLQILKLIGIYPLKGNFRAGGEISYNLYKSPASEIVDESQSILYDNHMLILTVHKGKVLMSNGRCFFQPGIGEELVIKTPGFLT</sequence>
<comment type="caution">
    <text evidence="1">The sequence shown here is derived from an EMBL/GenBank/DDBJ whole genome shotgun (WGS) entry which is preliminary data.</text>
</comment>
<gene>
    <name evidence="1" type="ORF">D3H55_12220</name>
</gene>
<proteinExistence type="predicted"/>
<accession>A0A3A1QZW8</accession>
<dbReference type="Proteomes" id="UP000265801">
    <property type="component" value="Unassembled WGS sequence"/>
</dbReference>